<sequence>ASEEAKTEAEKVQKKVNKKPRLERKKAPRVLKRLYIQEDEEIDEEPLVNKRMKTVPEQAQPASDDMDTEANA</sequence>
<feature type="non-terminal residue" evidence="2">
    <location>
        <position position="1"/>
    </location>
</feature>
<feature type="non-terminal residue" evidence="2">
    <location>
        <position position="72"/>
    </location>
</feature>
<protein>
    <submittedName>
        <fullName evidence="2">Uncharacterized protein</fullName>
    </submittedName>
</protein>
<feature type="region of interest" description="Disordered" evidence="1">
    <location>
        <begin position="1"/>
        <end position="26"/>
    </location>
</feature>
<reference evidence="2 3" key="1">
    <citation type="journal article" date="2018" name="Front. Plant Sci.">
        <title>Red Clover (Trifolium pratense) and Zigzag Clover (T. medium) - A Picture of Genomic Similarities and Differences.</title>
        <authorList>
            <person name="Dluhosova J."/>
            <person name="Istvanek J."/>
            <person name="Nedelnik J."/>
            <person name="Repkova J."/>
        </authorList>
    </citation>
    <scope>NUCLEOTIDE SEQUENCE [LARGE SCALE GENOMIC DNA]</scope>
    <source>
        <strain evidence="3">cv. 10/8</strain>
        <tissue evidence="2">Leaf</tissue>
    </source>
</reference>
<feature type="region of interest" description="Disordered" evidence="1">
    <location>
        <begin position="47"/>
        <end position="72"/>
    </location>
</feature>
<accession>A0A392RDZ0</accession>
<evidence type="ECO:0000256" key="1">
    <source>
        <dbReference type="SAM" id="MobiDB-lite"/>
    </source>
</evidence>
<dbReference type="AlphaFoldDB" id="A0A392RDZ0"/>
<evidence type="ECO:0000313" key="3">
    <source>
        <dbReference type="Proteomes" id="UP000265520"/>
    </source>
</evidence>
<dbReference type="EMBL" id="LXQA010209881">
    <property type="protein sequence ID" value="MCI34046.1"/>
    <property type="molecule type" value="Genomic_DNA"/>
</dbReference>
<name>A0A392RDZ0_9FABA</name>
<comment type="caution">
    <text evidence="2">The sequence shown here is derived from an EMBL/GenBank/DDBJ whole genome shotgun (WGS) entry which is preliminary data.</text>
</comment>
<proteinExistence type="predicted"/>
<keyword evidence="3" id="KW-1185">Reference proteome</keyword>
<feature type="compositionally biased region" description="Basic residues" evidence="1">
    <location>
        <begin position="14"/>
        <end position="26"/>
    </location>
</feature>
<organism evidence="2 3">
    <name type="scientific">Trifolium medium</name>
    <dbReference type="NCBI Taxonomy" id="97028"/>
    <lineage>
        <taxon>Eukaryota</taxon>
        <taxon>Viridiplantae</taxon>
        <taxon>Streptophyta</taxon>
        <taxon>Embryophyta</taxon>
        <taxon>Tracheophyta</taxon>
        <taxon>Spermatophyta</taxon>
        <taxon>Magnoliopsida</taxon>
        <taxon>eudicotyledons</taxon>
        <taxon>Gunneridae</taxon>
        <taxon>Pentapetalae</taxon>
        <taxon>rosids</taxon>
        <taxon>fabids</taxon>
        <taxon>Fabales</taxon>
        <taxon>Fabaceae</taxon>
        <taxon>Papilionoideae</taxon>
        <taxon>50 kb inversion clade</taxon>
        <taxon>NPAAA clade</taxon>
        <taxon>Hologalegina</taxon>
        <taxon>IRL clade</taxon>
        <taxon>Trifolieae</taxon>
        <taxon>Trifolium</taxon>
    </lineage>
</organism>
<feature type="compositionally biased region" description="Basic and acidic residues" evidence="1">
    <location>
        <begin position="1"/>
        <end position="13"/>
    </location>
</feature>
<dbReference type="Proteomes" id="UP000265520">
    <property type="component" value="Unassembled WGS sequence"/>
</dbReference>
<evidence type="ECO:0000313" key="2">
    <source>
        <dbReference type="EMBL" id="MCI34046.1"/>
    </source>
</evidence>